<organism evidence="18 19">
    <name type="scientific">Candida tropicalis (strain ATCC MYA-3404 / T1)</name>
    <name type="common">Yeast</name>
    <dbReference type="NCBI Taxonomy" id="294747"/>
    <lineage>
        <taxon>Eukaryota</taxon>
        <taxon>Fungi</taxon>
        <taxon>Dikarya</taxon>
        <taxon>Ascomycota</taxon>
        <taxon>Saccharomycotina</taxon>
        <taxon>Pichiomycetes</taxon>
        <taxon>Debaryomycetaceae</taxon>
        <taxon>Candida/Lodderomyces clade</taxon>
        <taxon>Candida</taxon>
    </lineage>
</organism>
<dbReference type="OrthoDB" id="107372at2759"/>
<evidence type="ECO:0000256" key="11">
    <source>
        <dbReference type="ARBA" id="ARBA00022989"/>
    </source>
</evidence>
<dbReference type="GO" id="GO:0005778">
    <property type="term" value="C:peroxisomal membrane"/>
    <property type="evidence" value="ECO:0007669"/>
    <property type="project" value="UniProtKB-SubCell"/>
</dbReference>
<dbReference type="Pfam" id="PF04757">
    <property type="entry name" value="Pex2_Pex12"/>
    <property type="match status" value="1"/>
</dbReference>
<comment type="similarity">
    <text evidence="3">Belongs to the pex2/pex10/pex12 family.</text>
</comment>
<evidence type="ECO:0000313" key="18">
    <source>
        <dbReference type="EMBL" id="EER34435.1"/>
    </source>
</evidence>
<dbReference type="Proteomes" id="UP000002037">
    <property type="component" value="Unassembled WGS sequence"/>
</dbReference>
<dbReference type="STRING" id="294747.C5M615"/>
<evidence type="ECO:0000256" key="10">
    <source>
        <dbReference type="ARBA" id="ARBA00022927"/>
    </source>
</evidence>
<feature type="region of interest" description="Disordered" evidence="16">
    <location>
        <begin position="393"/>
        <end position="421"/>
    </location>
</feature>
<proteinExistence type="inferred from homology"/>
<dbReference type="SUPFAM" id="SSF57850">
    <property type="entry name" value="RING/U-box"/>
    <property type="match status" value="1"/>
</dbReference>
<dbReference type="eggNOG" id="KOG0826">
    <property type="taxonomic scope" value="Eukaryota"/>
</dbReference>
<keyword evidence="13" id="KW-0576">Peroxisome</keyword>
<keyword evidence="8" id="KW-0863">Zinc-finger</keyword>
<dbReference type="PANTHER" id="PTHR12888:SF0">
    <property type="entry name" value="PEROXISOME ASSEMBLY PROTEIN 12"/>
    <property type="match status" value="1"/>
</dbReference>
<evidence type="ECO:0000259" key="17">
    <source>
        <dbReference type="Pfam" id="PF04757"/>
    </source>
</evidence>
<keyword evidence="6" id="KW-0812">Transmembrane</keyword>
<evidence type="ECO:0000256" key="16">
    <source>
        <dbReference type="SAM" id="MobiDB-lite"/>
    </source>
</evidence>
<dbReference type="GO" id="GO:0006513">
    <property type="term" value="P:protein monoubiquitination"/>
    <property type="evidence" value="ECO:0007669"/>
    <property type="project" value="TreeGrafter"/>
</dbReference>
<evidence type="ECO:0000256" key="5">
    <source>
        <dbReference type="ARBA" id="ARBA00022448"/>
    </source>
</evidence>
<dbReference type="GeneID" id="8301023"/>
<dbReference type="Gene3D" id="3.30.40.10">
    <property type="entry name" value="Zinc/RING finger domain, C3HC4 (zinc finger)"/>
    <property type="match status" value="1"/>
</dbReference>
<keyword evidence="12" id="KW-0472">Membrane</keyword>
<evidence type="ECO:0000256" key="6">
    <source>
        <dbReference type="ARBA" id="ARBA00022692"/>
    </source>
</evidence>
<dbReference type="GO" id="GO:0004842">
    <property type="term" value="F:ubiquitin-protein transferase activity"/>
    <property type="evidence" value="ECO:0007669"/>
    <property type="project" value="TreeGrafter"/>
</dbReference>
<dbReference type="GO" id="GO:1990429">
    <property type="term" value="C:peroxisomal importomer complex"/>
    <property type="evidence" value="ECO:0007669"/>
    <property type="project" value="TreeGrafter"/>
</dbReference>
<reference evidence="18 19" key="1">
    <citation type="journal article" date="2009" name="Nature">
        <title>Evolution of pathogenicity and sexual reproduction in eight Candida genomes.</title>
        <authorList>
            <person name="Butler G."/>
            <person name="Rasmussen M.D."/>
            <person name="Lin M.F."/>
            <person name="Santos M.A."/>
            <person name="Sakthikumar S."/>
            <person name="Munro C.A."/>
            <person name="Rheinbay E."/>
            <person name="Grabherr M."/>
            <person name="Forche A."/>
            <person name="Reedy J.L."/>
            <person name="Agrafioti I."/>
            <person name="Arnaud M.B."/>
            <person name="Bates S."/>
            <person name="Brown A.J."/>
            <person name="Brunke S."/>
            <person name="Costanzo M.C."/>
            <person name="Fitzpatrick D.A."/>
            <person name="de Groot P.W."/>
            <person name="Harris D."/>
            <person name="Hoyer L.L."/>
            <person name="Hube B."/>
            <person name="Klis F.M."/>
            <person name="Kodira C."/>
            <person name="Lennard N."/>
            <person name="Logue M.E."/>
            <person name="Martin R."/>
            <person name="Neiman A.M."/>
            <person name="Nikolaou E."/>
            <person name="Quail M.A."/>
            <person name="Quinn J."/>
            <person name="Santos M.C."/>
            <person name="Schmitzberger F.F."/>
            <person name="Sherlock G."/>
            <person name="Shah P."/>
            <person name="Silverstein K.A."/>
            <person name="Skrzypek M.S."/>
            <person name="Soll D."/>
            <person name="Staggs R."/>
            <person name="Stansfield I."/>
            <person name="Stumpf M.P."/>
            <person name="Sudbery P.E."/>
            <person name="Srikantha T."/>
            <person name="Zeng Q."/>
            <person name="Berman J."/>
            <person name="Berriman M."/>
            <person name="Heitman J."/>
            <person name="Gow N.A."/>
            <person name="Lorenz M.C."/>
            <person name="Birren B.W."/>
            <person name="Kellis M."/>
            <person name="Cuomo C.A."/>
        </authorList>
    </citation>
    <scope>NUCLEOTIDE SEQUENCE [LARGE SCALE GENOMIC DNA]</scope>
    <source>
        <strain evidence="19">ATCC MYA-3404 / T1</strain>
    </source>
</reference>
<dbReference type="InterPro" id="IPR006845">
    <property type="entry name" value="Pex_N"/>
</dbReference>
<dbReference type="GO" id="GO:0008270">
    <property type="term" value="F:zinc ion binding"/>
    <property type="evidence" value="ECO:0007669"/>
    <property type="project" value="UniProtKB-KW"/>
</dbReference>
<dbReference type="InterPro" id="IPR017375">
    <property type="entry name" value="PEX12"/>
</dbReference>
<dbReference type="AlphaFoldDB" id="C5M615"/>
<dbReference type="InterPro" id="IPR013083">
    <property type="entry name" value="Znf_RING/FYVE/PHD"/>
</dbReference>
<evidence type="ECO:0000313" key="19">
    <source>
        <dbReference type="Proteomes" id="UP000002037"/>
    </source>
</evidence>
<keyword evidence="9" id="KW-0862">Zinc</keyword>
<evidence type="ECO:0000256" key="2">
    <source>
        <dbReference type="ARBA" id="ARBA00004906"/>
    </source>
</evidence>
<evidence type="ECO:0000256" key="7">
    <source>
        <dbReference type="ARBA" id="ARBA00022723"/>
    </source>
</evidence>
<keyword evidence="19" id="KW-1185">Reference proteome</keyword>
<evidence type="ECO:0000256" key="1">
    <source>
        <dbReference type="ARBA" id="ARBA00004585"/>
    </source>
</evidence>
<dbReference type="RefSeq" id="XP_002546990.1">
    <property type="nucleotide sequence ID" value="XM_002546944.1"/>
</dbReference>
<evidence type="ECO:0000256" key="9">
    <source>
        <dbReference type="ARBA" id="ARBA00022833"/>
    </source>
</evidence>
<evidence type="ECO:0000256" key="15">
    <source>
        <dbReference type="ARBA" id="ARBA00034505"/>
    </source>
</evidence>
<accession>C5M615</accession>
<dbReference type="HOGENOM" id="CLU_031067_0_0_1"/>
<evidence type="ECO:0000256" key="4">
    <source>
        <dbReference type="ARBA" id="ARBA00018980"/>
    </source>
</evidence>
<dbReference type="VEuPathDB" id="FungiDB:CTRG_01296"/>
<comment type="pathway">
    <text evidence="2">Protein modification; protein ubiquitination.</text>
</comment>
<dbReference type="EMBL" id="GG692396">
    <property type="protein sequence ID" value="EER34435.1"/>
    <property type="molecule type" value="Genomic_DNA"/>
</dbReference>
<evidence type="ECO:0000256" key="8">
    <source>
        <dbReference type="ARBA" id="ARBA00022771"/>
    </source>
</evidence>
<feature type="region of interest" description="Disordered" evidence="16">
    <location>
        <begin position="229"/>
        <end position="250"/>
    </location>
</feature>
<comment type="subunit">
    <text evidence="15">Component of the PEX2-PEX10-PEX12 retrotranslocation channel, composed of PEX2, PEX10 and PEX12.</text>
</comment>
<evidence type="ECO:0000256" key="3">
    <source>
        <dbReference type="ARBA" id="ARBA00008704"/>
    </source>
</evidence>
<feature type="compositionally biased region" description="Acidic residues" evidence="16">
    <location>
        <begin position="393"/>
        <end position="405"/>
    </location>
</feature>
<keyword evidence="11" id="KW-1133">Transmembrane helix</keyword>
<keyword evidence="5" id="KW-0813">Transport</keyword>
<dbReference type="PANTHER" id="PTHR12888">
    <property type="entry name" value="PEROXISOME ASSEMBLY PROTEIN 12 PEROXIN-12"/>
    <property type="match status" value="1"/>
</dbReference>
<comment type="subcellular location">
    <subcellularLocation>
        <location evidence="1">Peroxisome membrane</location>
        <topology evidence="1">Multi-pass membrane protein</topology>
    </subcellularLocation>
</comment>
<protein>
    <recommendedName>
        <fullName evidence="4">Peroxisome assembly protein 12</fullName>
    </recommendedName>
    <alternativeName>
        <fullName evidence="14">Peroxin-12</fullName>
    </alternativeName>
</protein>
<feature type="domain" description="Pex N-terminal" evidence="17">
    <location>
        <begin position="26"/>
        <end position="296"/>
    </location>
</feature>
<gene>
    <name evidence="18" type="ORF">CTRG_01296</name>
</gene>
<evidence type="ECO:0000256" key="14">
    <source>
        <dbReference type="ARBA" id="ARBA00029692"/>
    </source>
</evidence>
<name>C5M615_CANTT</name>
<evidence type="ECO:0000256" key="12">
    <source>
        <dbReference type="ARBA" id="ARBA00023136"/>
    </source>
</evidence>
<evidence type="ECO:0000256" key="13">
    <source>
        <dbReference type="ARBA" id="ARBA00023140"/>
    </source>
</evidence>
<keyword evidence="7" id="KW-0479">Metal-binding</keyword>
<dbReference type="GO" id="GO:0016562">
    <property type="term" value="P:protein import into peroxisome matrix, receptor recycling"/>
    <property type="evidence" value="ECO:0007669"/>
    <property type="project" value="UniProtKB-ARBA"/>
</dbReference>
<dbReference type="KEGG" id="ctp:CTRG_01296"/>
<sequence>MEFYSSLDASQLDAETPTLFELISAHQLEGLLSPSLRYILVHYASKYPRYLLKINNRFDELNLLLRSFIEWYFLTYWQGSFTENFYGMKRVSQTPLSQGDFNSSKLTQLVPSLIEERRKLSIIQKLVSLFEITGSAYISEKLNYCYEVWYTKYVTNQLNTDESLSKKENIKIKIKRKFVELYPYIQSVYRTANFITTLLYLGGYSKSPTLLTYLFRMNYSRLNQYDYSKNEPTPELDDDNKKKAHRNRPPSPLEMALKFLTTNITSPTLKTIKFILGTFFPVAIFSLKFLEWWNNSDFSSKLSKNQGNVLDFTLPPPSTLTSALRSSRIEEKKKKSRSYKSGKVCPLCKKEITNPAIIETGYVFDYTCIYNYLEKSHVIVSKKSQLKDIDDEDEKIYSDDEDNEDEKQNKDVAANDNEEEKVTIDINKGGRCPITGRKLLGCKWNPIKEEWEIEGIRRLIF</sequence>
<keyword evidence="10" id="KW-0653">Protein transport</keyword>